<protein>
    <submittedName>
        <fullName evidence="2">ATP-binding protein</fullName>
    </submittedName>
    <submittedName>
        <fullName evidence="1">Predicted ATPase (AAA-family)</fullName>
    </submittedName>
</protein>
<evidence type="ECO:0000313" key="1">
    <source>
        <dbReference type="EMBL" id="CUU39327.1"/>
    </source>
</evidence>
<dbReference type="PATRIC" id="fig|76936.10.peg.430"/>
<reference evidence="2 3" key="1">
    <citation type="journal article" date="2014" name="Genome Announc.">
        <title>Draft genome sequences of eight enterohepatic helicobacter species isolated from both laboratory and wild rodents.</title>
        <authorList>
            <person name="Sheh A."/>
            <person name="Shen Z."/>
            <person name="Fox J.G."/>
        </authorList>
    </citation>
    <scope>NUCLEOTIDE SEQUENCE [LARGE SCALE GENOMIC DNA]</scope>
    <source>
        <strain evidence="2 3">MIT 98-6810</strain>
    </source>
</reference>
<dbReference type="AlphaFoldDB" id="A0A099UBJ5"/>
<evidence type="ECO:0000313" key="3">
    <source>
        <dbReference type="Proteomes" id="UP000029925"/>
    </source>
</evidence>
<dbReference type="OrthoDB" id="5372242at2"/>
<dbReference type="RefSeq" id="WP_034343480.1">
    <property type="nucleotide sequence ID" value="NZ_CAOJBX010000001.1"/>
</dbReference>
<keyword evidence="2" id="KW-0067">ATP-binding</keyword>
<dbReference type="EMBL" id="JRPF02000001">
    <property type="protein sequence ID" value="TLD79548.1"/>
    <property type="molecule type" value="Genomic_DNA"/>
</dbReference>
<dbReference type="GeneID" id="78150752"/>
<name>A0A099UBJ5_9HELI</name>
<proteinExistence type="predicted"/>
<dbReference type="InterPro" id="IPR027417">
    <property type="entry name" value="P-loop_NTPase"/>
</dbReference>
<accession>A0A099UBJ5</accession>
<dbReference type="GO" id="GO:0005524">
    <property type="term" value="F:ATP binding"/>
    <property type="evidence" value="ECO:0007669"/>
    <property type="project" value="UniProtKB-KW"/>
</dbReference>
<dbReference type="Proteomes" id="UP000029925">
    <property type="component" value="Unassembled WGS sequence"/>
</dbReference>
<dbReference type="KEGG" id="hty:BN2458_PEG0441"/>
<keyword evidence="3" id="KW-1185">Reference proteome</keyword>
<sequence>MQDLSKSYLEGAQSALPRRYGIKVGKTFLYGAPGVGKSALALLYSKGHKNTLYINCEDCRTDIESANAFILKSYLERKLELLIIDNYTPHISLPNLNHIILIADSLTLCPEDFKPKHIRALSFEEYVSFDNKNLSLHHLFNAFLKEGNLAKVALLPTYQKVLYKQDMLKLALWNDFNLFCALLPLQAQKFSTHHIYTLLKKSHKISKDRIYPLLRSLQERGIIHFVPHITNAHKKLYFYDFTLPLCVRIEKNLQAMLENMLLLELYHFCERFNVSTEVSYGDMGEFVCALGAFLFLPFATSESIESKLTKLNAPYTSIFIITFDFEGNGEIHAPQPLQWVAMSFINFALEFSIDLI</sequence>
<keyword evidence="2" id="KW-0547">Nucleotide-binding</keyword>
<dbReference type="Proteomes" id="UP000064525">
    <property type="component" value="Chromosome I"/>
</dbReference>
<gene>
    <name evidence="1" type="ORF">BN2458_PEG0441</name>
    <name evidence="2" type="ORF">LS75_001000</name>
</gene>
<dbReference type="SUPFAM" id="SSF52540">
    <property type="entry name" value="P-loop containing nucleoside triphosphate hydrolases"/>
    <property type="match status" value="1"/>
</dbReference>
<organism evidence="1 4">
    <name type="scientific">Helicobacter typhlonius</name>
    <dbReference type="NCBI Taxonomy" id="76936"/>
    <lineage>
        <taxon>Bacteria</taxon>
        <taxon>Pseudomonadati</taxon>
        <taxon>Campylobacterota</taxon>
        <taxon>Epsilonproteobacteria</taxon>
        <taxon>Campylobacterales</taxon>
        <taxon>Helicobacteraceae</taxon>
        <taxon>Helicobacter</taxon>
    </lineage>
</organism>
<evidence type="ECO:0000313" key="4">
    <source>
        <dbReference type="Proteomes" id="UP000064525"/>
    </source>
</evidence>
<reference evidence="4" key="2">
    <citation type="submission" date="2015-11" db="EMBL/GenBank/DDBJ databases">
        <authorList>
            <person name="Anvar S.Y."/>
        </authorList>
    </citation>
    <scope>NUCLEOTIDE SEQUENCE [LARGE SCALE GENOMIC DNA]</scope>
</reference>
<evidence type="ECO:0000313" key="2">
    <source>
        <dbReference type="EMBL" id="TLD79548.1"/>
    </source>
</evidence>
<dbReference type="EMBL" id="LN907858">
    <property type="protein sequence ID" value="CUU39327.1"/>
    <property type="molecule type" value="Genomic_DNA"/>
</dbReference>
<reference evidence="1" key="3">
    <citation type="submission" date="2015-11" db="EMBL/GenBank/DDBJ databases">
        <authorList>
            <person name="Zhang Y."/>
            <person name="Guo Z."/>
        </authorList>
    </citation>
    <scope>NUCLEOTIDE SEQUENCE</scope>
    <source>
        <strain evidence="1">1</strain>
    </source>
</reference>